<dbReference type="CDD" id="cd00191">
    <property type="entry name" value="TY"/>
    <property type="match status" value="2"/>
</dbReference>
<dbReference type="InterPro" id="IPR004094">
    <property type="entry name" value="Antistasin-like"/>
</dbReference>
<evidence type="ECO:0000259" key="8">
    <source>
        <dbReference type="PROSITE" id="PS51390"/>
    </source>
</evidence>
<dbReference type="AlphaFoldDB" id="A0A5N5THN6"/>
<reference evidence="9 10" key="1">
    <citation type="journal article" date="2019" name="PLoS Biol.">
        <title>Sex chromosomes control vertical transmission of feminizing Wolbachia symbionts in an isopod.</title>
        <authorList>
            <person name="Becking T."/>
            <person name="Chebbi M.A."/>
            <person name="Giraud I."/>
            <person name="Moumen B."/>
            <person name="Laverre T."/>
            <person name="Caubet Y."/>
            <person name="Peccoud J."/>
            <person name="Gilbert C."/>
            <person name="Cordaux R."/>
        </authorList>
    </citation>
    <scope>NUCLEOTIDE SEQUENCE [LARGE SCALE GENOMIC DNA]</scope>
    <source>
        <strain evidence="9">ANa2</strain>
        <tissue evidence="9">Whole body excluding digestive tract and cuticle</tissue>
    </source>
</reference>
<feature type="domain" description="WAP" evidence="8">
    <location>
        <begin position="245"/>
        <end position="296"/>
    </location>
</feature>
<evidence type="ECO:0000256" key="3">
    <source>
        <dbReference type="ARBA" id="ARBA00022737"/>
    </source>
</evidence>
<dbReference type="PROSITE" id="PS51252">
    <property type="entry name" value="ANTISTASIN"/>
    <property type="match status" value="1"/>
</dbReference>
<dbReference type="SMART" id="SM00211">
    <property type="entry name" value="TY"/>
    <property type="match status" value="2"/>
</dbReference>
<keyword evidence="10" id="KW-1185">Reference proteome</keyword>
<dbReference type="InterPro" id="IPR051950">
    <property type="entry name" value="Dev_reg/Prot_inhib"/>
</dbReference>
<name>A0A5N5THN6_9CRUS</name>
<feature type="non-terminal residue" evidence="9">
    <location>
        <position position="413"/>
    </location>
</feature>
<feature type="disulfide bond" evidence="5">
    <location>
        <begin position="129"/>
        <end position="149"/>
    </location>
</feature>
<feature type="disulfide bond" evidence="5">
    <location>
        <begin position="120"/>
        <end position="127"/>
    </location>
</feature>
<dbReference type="GO" id="GO:0004867">
    <property type="term" value="F:serine-type endopeptidase inhibitor activity"/>
    <property type="evidence" value="ECO:0007669"/>
    <property type="project" value="InterPro"/>
</dbReference>
<feature type="domain" description="WAP" evidence="8">
    <location>
        <begin position="18"/>
        <end position="79"/>
    </location>
</feature>
<dbReference type="InterPro" id="IPR008197">
    <property type="entry name" value="WAP_dom"/>
</dbReference>
<comment type="caution">
    <text evidence="5">Lacks conserved residue(s) required for the propagation of feature annotation.</text>
</comment>
<dbReference type="Gene3D" id="4.10.75.10">
    <property type="entry name" value="Elafin-like"/>
    <property type="match status" value="2"/>
</dbReference>
<dbReference type="EMBL" id="SEYY01001013">
    <property type="protein sequence ID" value="KAB7506062.1"/>
    <property type="molecule type" value="Genomic_DNA"/>
</dbReference>
<dbReference type="OrthoDB" id="406800at2759"/>
<dbReference type="PANTHER" id="PTHR12352:SF3">
    <property type="entry name" value="NIDOGEN-2"/>
    <property type="match status" value="1"/>
</dbReference>
<dbReference type="Pfam" id="PF00086">
    <property type="entry name" value="Thyroglobulin_1"/>
    <property type="match status" value="2"/>
</dbReference>
<feature type="domain" description="Antistasin-like" evidence="7">
    <location>
        <begin position="383"/>
        <end position="409"/>
    </location>
</feature>
<feature type="domain" description="Thyroglobulin type-1" evidence="6">
    <location>
        <begin position="81"/>
        <end position="149"/>
    </location>
</feature>
<dbReference type="PANTHER" id="PTHR12352">
    <property type="entry name" value="SECRETED MODULAR CALCIUM-BINDING PROTEIN"/>
    <property type="match status" value="1"/>
</dbReference>
<feature type="domain" description="Thyroglobulin type-1" evidence="6">
    <location>
        <begin position="311"/>
        <end position="375"/>
    </location>
</feature>
<dbReference type="Pfam" id="PF00095">
    <property type="entry name" value="WAP"/>
    <property type="match status" value="2"/>
</dbReference>
<gene>
    <name evidence="9" type="ORF">Anas_04154</name>
</gene>
<dbReference type="InterPro" id="IPR000716">
    <property type="entry name" value="Thyroglobulin_1"/>
</dbReference>
<accession>A0A5N5THN6</accession>
<dbReference type="GO" id="GO:0005615">
    <property type="term" value="C:extracellular space"/>
    <property type="evidence" value="ECO:0007669"/>
    <property type="project" value="TreeGrafter"/>
</dbReference>
<dbReference type="SMART" id="SM00217">
    <property type="entry name" value="WAP"/>
    <property type="match status" value="2"/>
</dbReference>
<evidence type="ECO:0000256" key="4">
    <source>
        <dbReference type="ARBA" id="ARBA00023157"/>
    </source>
</evidence>
<proteinExistence type="predicted"/>
<evidence type="ECO:0000259" key="6">
    <source>
        <dbReference type="PROSITE" id="PS51162"/>
    </source>
</evidence>
<evidence type="ECO:0000259" key="7">
    <source>
        <dbReference type="PROSITE" id="PS51252"/>
    </source>
</evidence>
<dbReference type="InterPro" id="IPR036857">
    <property type="entry name" value="Thyroglobulin_1_sf"/>
</dbReference>
<evidence type="ECO:0000256" key="2">
    <source>
        <dbReference type="ARBA" id="ARBA00022525"/>
    </source>
</evidence>
<sequence>MYFFARHDYGVCCANVDELVKPGTCPADRHSKVSGNNGELPTDDPEVRCGVNCDHDLQCPSTQKCCMSSVCGQHCVQPSNLTACLQQRMIAELLIVSEHAGKGYIPQCRESDGLFLPKQCSRNGLVCWCVDENGKKKPRTVGAAHEVFCGDTTTAGATNDSAVMPTSETSTETESEANKVVPIASELVTNQTSSCPLGNDPLSVGGVMVSCSDSNPCPFGYVCTLETREDVELSVCCAHANFIDTDAKPGQCPFIPYGDKVICSPENRCQEDEECPTNAKCCTVPDCGGTVCVEAIPPQNFSLTNHLLESPTMCEYLRDLVQLEGVSLALPVPKCDKNGAYEPLQCNALGQCWCVDDFGSPIPGTKVSSKELANCNRLEVSSCSEVTCRLGCDYGFVLDSETACPICECRNPC</sequence>
<dbReference type="SUPFAM" id="SSF57610">
    <property type="entry name" value="Thyroglobulin type-1 domain"/>
    <property type="match status" value="2"/>
</dbReference>
<dbReference type="PROSITE" id="PS51390">
    <property type="entry name" value="WAP"/>
    <property type="match status" value="2"/>
</dbReference>
<dbReference type="InterPro" id="IPR036645">
    <property type="entry name" value="Elafin-like_sf"/>
</dbReference>
<evidence type="ECO:0000313" key="9">
    <source>
        <dbReference type="EMBL" id="KAB7506062.1"/>
    </source>
</evidence>
<evidence type="ECO:0000313" key="10">
    <source>
        <dbReference type="Proteomes" id="UP000326759"/>
    </source>
</evidence>
<keyword evidence="3" id="KW-0677">Repeat</keyword>
<keyword evidence="4 5" id="KW-1015">Disulfide bond</keyword>
<evidence type="ECO:0000256" key="1">
    <source>
        <dbReference type="ARBA" id="ARBA00004613"/>
    </source>
</evidence>
<dbReference type="Pfam" id="PF02822">
    <property type="entry name" value="Antistasin"/>
    <property type="match status" value="1"/>
</dbReference>
<comment type="caution">
    <text evidence="9">The sequence shown here is derived from an EMBL/GenBank/DDBJ whole genome shotgun (WGS) entry which is preliminary data.</text>
</comment>
<organism evidence="9 10">
    <name type="scientific">Armadillidium nasatum</name>
    <dbReference type="NCBI Taxonomy" id="96803"/>
    <lineage>
        <taxon>Eukaryota</taxon>
        <taxon>Metazoa</taxon>
        <taxon>Ecdysozoa</taxon>
        <taxon>Arthropoda</taxon>
        <taxon>Crustacea</taxon>
        <taxon>Multicrustacea</taxon>
        <taxon>Malacostraca</taxon>
        <taxon>Eumalacostraca</taxon>
        <taxon>Peracarida</taxon>
        <taxon>Isopoda</taxon>
        <taxon>Oniscidea</taxon>
        <taxon>Crinocheta</taxon>
        <taxon>Armadillidiidae</taxon>
        <taxon>Armadillidium</taxon>
    </lineage>
</organism>
<dbReference type="Gene3D" id="4.10.800.10">
    <property type="entry name" value="Thyroglobulin type-1"/>
    <property type="match status" value="2"/>
</dbReference>
<dbReference type="PROSITE" id="PS00484">
    <property type="entry name" value="THYROGLOBULIN_1_1"/>
    <property type="match status" value="1"/>
</dbReference>
<dbReference type="Gene3D" id="2.10.22.10">
    <property type="entry name" value="Antistasin, domain 1"/>
    <property type="match status" value="1"/>
</dbReference>
<dbReference type="PRINTS" id="PR00003">
    <property type="entry name" value="4DISULPHCORE"/>
</dbReference>
<keyword evidence="2" id="KW-0964">Secreted</keyword>
<comment type="subcellular location">
    <subcellularLocation>
        <location evidence="1">Secreted</location>
    </subcellularLocation>
</comment>
<dbReference type="Proteomes" id="UP000326759">
    <property type="component" value="Unassembled WGS sequence"/>
</dbReference>
<protein>
    <submittedName>
        <fullName evidence="9">Uncharacterized protein</fullName>
    </submittedName>
</protein>
<dbReference type="PROSITE" id="PS51162">
    <property type="entry name" value="THYROGLOBULIN_1_2"/>
    <property type="match status" value="2"/>
</dbReference>
<evidence type="ECO:0000256" key="5">
    <source>
        <dbReference type="PROSITE-ProRule" id="PRU00500"/>
    </source>
</evidence>